<feature type="compositionally biased region" description="Low complexity" evidence="7">
    <location>
        <begin position="134"/>
        <end position="157"/>
    </location>
</feature>
<gene>
    <name evidence="8" type="ORF">JAAARDRAFT_30211</name>
</gene>
<dbReference type="InParanoid" id="A0A067Q5P2"/>
<dbReference type="InterPro" id="IPR012423">
    <property type="entry name" value="Eaf7/MRGBP"/>
</dbReference>
<dbReference type="STRING" id="933084.A0A067Q5P2"/>
<evidence type="ECO:0000313" key="9">
    <source>
        <dbReference type="Proteomes" id="UP000027265"/>
    </source>
</evidence>
<feature type="compositionally biased region" description="Basic residues" evidence="7">
    <location>
        <begin position="236"/>
        <end position="248"/>
    </location>
</feature>
<comment type="similarity">
    <text evidence="2">Belongs to the EAF7 family.</text>
</comment>
<evidence type="ECO:0000256" key="5">
    <source>
        <dbReference type="ARBA" id="ARBA00023163"/>
    </source>
</evidence>
<evidence type="ECO:0000256" key="4">
    <source>
        <dbReference type="ARBA" id="ARBA00023015"/>
    </source>
</evidence>
<evidence type="ECO:0000256" key="7">
    <source>
        <dbReference type="SAM" id="MobiDB-lite"/>
    </source>
</evidence>
<dbReference type="HOGENOM" id="CLU_083099_0_0_1"/>
<dbReference type="GO" id="GO:0035267">
    <property type="term" value="C:NuA4 histone acetyltransferase complex"/>
    <property type="evidence" value="ECO:0007669"/>
    <property type="project" value="TreeGrafter"/>
</dbReference>
<dbReference type="Proteomes" id="UP000027265">
    <property type="component" value="Unassembled WGS sequence"/>
</dbReference>
<organism evidence="8 9">
    <name type="scientific">Jaapia argillacea MUCL 33604</name>
    <dbReference type="NCBI Taxonomy" id="933084"/>
    <lineage>
        <taxon>Eukaryota</taxon>
        <taxon>Fungi</taxon>
        <taxon>Dikarya</taxon>
        <taxon>Basidiomycota</taxon>
        <taxon>Agaricomycotina</taxon>
        <taxon>Agaricomycetes</taxon>
        <taxon>Agaricomycetidae</taxon>
        <taxon>Jaapiales</taxon>
        <taxon>Jaapiaceae</taxon>
        <taxon>Jaapia</taxon>
    </lineage>
</organism>
<evidence type="ECO:0008006" key="10">
    <source>
        <dbReference type="Google" id="ProtNLM"/>
    </source>
</evidence>
<dbReference type="AlphaFoldDB" id="A0A067Q5P2"/>
<protein>
    <recommendedName>
        <fullName evidence="10">Chromatin modification-related protein EAF7</fullName>
    </recommendedName>
</protein>
<dbReference type="PANTHER" id="PTHR13581">
    <property type="entry name" value="MRG-BINDING PROTEIN"/>
    <property type="match status" value="1"/>
</dbReference>
<evidence type="ECO:0000256" key="6">
    <source>
        <dbReference type="ARBA" id="ARBA00023242"/>
    </source>
</evidence>
<accession>A0A067Q5P2</accession>
<dbReference type="EMBL" id="KL197711">
    <property type="protein sequence ID" value="KDQ62314.1"/>
    <property type="molecule type" value="Genomic_DNA"/>
</dbReference>
<keyword evidence="5" id="KW-0804">Transcription</keyword>
<evidence type="ECO:0000256" key="3">
    <source>
        <dbReference type="ARBA" id="ARBA00022853"/>
    </source>
</evidence>
<feature type="compositionally biased region" description="Polar residues" evidence="7">
    <location>
        <begin position="84"/>
        <end position="103"/>
    </location>
</feature>
<evidence type="ECO:0000313" key="8">
    <source>
        <dbReference type="EMBL" id="KDQ62314.1"/>
    </source>
</evidence>
<proteinExistence type="inferred from homology"/>
<reference evidence="9" key="1">
    <citation type="journal article" date="2014" name="Proc. Natl. Acad. Sci. U.S.A.">
        <title>Extensive sampling of basidiomycete genomes demonstrates inadequacy of the white-rot/brown-rot paradigm for wood decay fungi.</title>
        <authorList>
            <person name="Riley R."/>
            <person name="Salamov A.A."/>
            <person name="Brown D.W."/>
            <person name="Nagy L.G."/>
            <person name="Floudas D."/>
            <person name="Held B.W."/>
            <person name="Levasseur A."/>
            <person name="Lombard V."/>
            <person name="Morin E."/>
            <person name="Otillar R."/>
            <person name="Lindquist E.A."/>
            <person name="Sun H."/>
            <person name="LaButti K.M."/>
            <person name="Schmutz J."/>
            <person name="Jabbour D."/>
            <person name="Luo H."/>
            <person name="Baker S.E."/>
            <person name="Pisabarro A.G."/>
            <person name="Walton J.D."/>
            <person name="Blanchette R.A."/>
            <person name="Henrissat B."/>
            <person name="Martin F."/>
            <person name="Cullen D."/>
            <person name="Hibbett D.S."/>
            <person name="Grigoriev I.V."/>
        </authorList>
    </citation>
    <scope>NUCLEOTIDE SEQUENCE [LARGE SCALE GENOMIC DNA]</scope>
    <source>
        <strain evidence="9">MUCL 33604</strain>
    </source>
</reference>
<feature type="region of interest" description="Disordered" evidence="7">
    <location>
        <begin position="133"/>
        <end position="261"/>
    </location>
</feature>
<evidence type="ECO:0000256" key="2">
    <source>
        <dbReference type="ARBA" id="ARBA00007117"/>
    </source>
</evidence>
<dbReference type="GO" id="GO:0006357">
    <property type="term" value="P:regulation of transcription by RNA polymerase II"/>
    <property type="evidence" value="ECO:0007669"/>
    <property type="project" value="TreeGrafter"/>
</dbReference>
<dbReference type="GO" id="GO:0006325">
    <property type="term" value="P:chromatin organization"/>
    <property type="evidence" value="ECO:0007669"/>
    <property type="project" value="UniProtKB-KW"/>
</dbReference>
<comment type="subcellular location">
    <subcellularLocation>
        <location evidence="1">Nucleus</location>
    </subcellularLocation>
</comment>
<keyword evidence="6" id="KW-0539">Nucleus</keyword>
<keyword evidence="3" id="KW-0156">Chromatin regulator</keyword>
<name>A0A067Q5P2_9AGAM</name>
<keyword evidence="9" id="KW-1185">Reference proteome</keyword>
<dbReference type="Pfam" id="PF07904">
    <property type="entry name" value="Eaf7"/>
    <property type="match status" value="1"/>
</dbReference>
<feature type="region of interest" description="Disordered" evidence="7">
    <location>
        <begin position="80"/>
        <end position="105"/>
    </location>
</feature>
<keyword evidence="4" id="KW-0805">Transcription regulation</keyword>
<dbReference type="GO" id="GO:0005634">
    <property type="term" value="C:nucleus"/>
    <property type="evidence" value="ECO:0007669"/>
    <property type="project" value="UniProtKB-SubCell"/>
</dbReference>
<sequence length="261" mass="28354">MTIQTNESFLDTVEGEVSFFHSLMKSRPVGIHRYFHVITMRNAIFHETNRWVDPDDIWAKLRSCYDLDALEGLVRSIETEGYDSPTSNQSAGPLRSPSPSENLSGHPFFRQEFILPQDDSFDAMIAARRMRAGSLPASSPAQSPAPVVVSSRRTSGAGISGKGRGKKRTRSGRTVSMAGLVEGSDSSALTEESGGEESVAPTPRESVMTGTDAGTDIVDEEDVEVQESPGGPAKPTRNRAPSKKKGKGRTSTSRPTKKRKR</sequence>
<dbReference type="OrthoDB" id="5595141at2759"/>
<evidence type="ECO:0000256" key="1">
    <source>
        <dbReference type="ARBA" id="ARBA00004123"/>
    </source>
</evidence>
<dbReference type="PANTHER" id="PTHR13581:SF5">
    <property type="entry name" value="MRG_MORF4L-BINDING PROTEIN"/>
    <property type="match status" value="1"/>
</dbReference>